<dbReference type="EMBL" id="JBHTLQ010000027">
    <property type="protein sequence ID" value="MFD1191456.1"/>
    <property type="molecule type" value="Genomic_DNA"/>
</dbReference>
<evidence type="ECO:0000313" key="2">
    <source>
        <dbReference type="EMBL" id="MFD1191456.1"/>
    </source>
</evidence>
<comment type="caution">
    <text evidence="2">The sequence shown here is derived from an EMBL/GenBank/DDBJ whole genome shotgun (WGS) entry which is preliminary data.</text>
</comment>
<gene>
    <name evidence="2" type="ORF">ACFQ27_12775</name>
</gene>
<keyword evidence="3" id="KW-1185">Reference proteome</keyword>
<accession>A0ABW3T567</accession>
<name>A0ABW3T567_9CAUL</name>
<organism evidence="2 3">
    <name type="scientific">Phenylobacterium conjunctum</name>
    <dbReference type="NCBI Taxonomy" id="1298959"/>
    <lineage>
        <taxon>Bacteria</taxon>
        <taxon>Pseudomonadati</taxon>
        <taxon>Pseudomonadota</taxon>
        <taxon>Alphaproteobacteria</taxon>
        <taxon>Caulobacterales</taxon>
        <taxon>Caulobacteraceae</taxon>
        <taxon>Phenylobacterium</taxon>
    </lineage>
</organism>
<sequence length="164" mass="16756">MRCDRLILAAALAVSLAGAAAAAEPAKPGAVGEAVTQPLRDLSLMRQDPAAVLMAARAAPYATPEPATCAALAPRIAELDLALGHDLDDPSAMTSLDSMAGALVAGAIRDAVGLPFRGVVRRLSGAEARDRELRAYVLAGIVRRAFLKGVAQAHDCPAVAPADQ</sequence>
<feature type="chain" id="PRO_5046872869" evidence="1">
    <location>
        <begin position="23"/>
        <end position="164"/>
    </location>
</feature>
<feature type="signal peptide" evidence="1">
    <location>
        <begin position="1"/>
        <end position="22"/>
    </location>
</feature>
<proteinExistence type="predicted"/>
<dbReference type="Proteomes" id="UP001597216">
    <property type="component" value="Unassembled WGS sequence"/>
</dbReference>
<protein>
    <submittedName>
        <fullName evidence="2">Uncharacterized protein</fullName>
    </submittedName>
</protein>
<evidence type="ECO:0000313" key="3">
    <source>
        <dbReference type="Proteomes" id="UP001597216"/>
    </source>
</evidence>
<keyword evidence="1" id="KW-0732">Signal</keyword>
<dbReference type="RefSeq" id="WP_374343764.1">
    <property type="nucleotide sequence ID" value="NZ_JBHTLQ010000027.1"/>
</dbReference>
<reference evidence="3" key="1">
    <citation type="journal article" date="2019" name="Int. J. Syst. Evol. Microbiol.">
        <title>The Global Catalogue of Microorganisms (GCM) 10K type strain sequencing project: providing services to taxonomists for standard genome sequencing and annotation.</title>
        <authorList>
            <consortium name="The Broad Institute Genomics Platform"/>
            <consortium name="The Broad Institute Genome Sequencing Center for Infectious Disease"/>
            <person name="Wu L."/>
            <person name="Ma J."/>
        </authorList>
    </citation>
    <scope>NUCLEOTIDE SEQUENCE [LARGE SCALE GENOMIC DNA]</scope>
    <source>
        <strain evidence="3">CCUG 55074</strain>
    </source>
</reference>
<evidence type="ECO:0000256" key="1">
    <source>
        <dbReference type="SAM" id="SignalP"/>
    </source>
</evidence>